<dbReference type="Proteomes" id="UP001519343">
    <property type="component" value="Unassembled WGS sequence"/>
</dbReference>
<proteinExistence type="predicted"/>
<keyword evidence="2" id="KW-1185">Reference proteome</keyword>
<sequence length="278" mass="32108">MNETQIISNVLEQLKKRLDSNIWVIEKKEEQIQIKQKEKTHAGLSLSIPVILSKIGREKPLETMEEFLSRVEMMANASLQEISLKGNEDRIYPVIRSRSHPTDKQGTSLLHKYHTAESTIFYAFDLGNTYRLIDQQMIDQSQLTEEKVEQMAIANLKKLDTSYKEDIVGDNTFYFFSQTDGYAASRVLNDELLSFMRRKVQHDMGVAIPHQDVLIIADLKNEIGFKVFSRLNMDFCMKGNIPISPLPFLYTEKQELEPIMILSNPGAEPHIVRKDREE</sequence>
<dbReference type="RefSeq" id="WP_209808597.1">
    <property type="nucleotide sequence ID" value="NZ_JAGGKT010000001.1"/>
</dbReference>
<reference evidence="1 2" key="1">
    <citation type="submission" date="2021-03" db="EMBL/GenBank/DDBJ databases">
        <title>Genomic Encyclopedia of Type Strains, Phase IV (KMG-IV): sequencing the most valuable type-strain genomes for metagenomic binning, comparative biology and taxonomic classification.</title>
        <authorList>
            <person name="Goeker M."/>
        </authorList>
    </citation>
    <scope>NUCLEOTIDE SEQUENCE [LARGE SCALE GENOMIC DNA]</scope>
    <source>
        <strain evidence="1 2">DSM 24738</strain>
    </source>
</reference>
<dbReference type="InterPro" id="IPR010838">
    <property type="entry name" value="DUF1444"/>
</dbReference>
<dbReference type="Pfam" id="PF07285">
    <property type="entry name" value="DUF1444"/>
    <property type="match status" value="1"/>
</dbReference>
<dbReference type="NCBIfam" id="NF010189">
    <property type="entry name" value="PRK13668.1"/>
    <property type="match status" value="1"/>
</dbReference>
<evidence type="ECO:0000313" key="1">
    <source>
        <dbReference type="EMBL" id="MBP1930547.1"/>
    </source>
</evidence>
<dbReference type="EMBL" id="JAGGKT010000001">
    <property type="protein sequence ID" value="MBP1930547.1"/>
    <property type="molecule type" value="Genomic_DNA"/>
</dbReference>
<organism evidence="1 2">
    <name type="scientific">Ammoniphilus resinae</name>
    <dbReference type="NCBI Taxonomy" id="861532"/>
    <lineage>
        <taxon>Bacteria</taxon>
        <taxon>Bacillati</taxon>
        <taxon>Bacillota</taxon>
        <taxon>Bacilli</taxon>
        <taxon>Bacillales</taxon>
        <taxon>Paenibacillaceae</taxon>
        <taxon>Aneurinibacillus group</taxon>
        <taxon>Ammoniphilus</taxon>
    </lineage>
</organism>
<comment type="caution">
    <text evidence="1">The sequence shown here is derived from an EMBL/GenBank/DDBJ whole genome shotgun (WGS) entry which is preliminary data.</text>
</comment>
<evidence type="ECO:0000313" key="2">
    <source>
        <dbReference type="Proteomes" id="UP001519343"/>
    </source>
</evidence>
<accession>A0ABS4GKB5</accession>
<protein>
    <submittedName>
        <fullName evidence="1">Uncharacterized protein YtpQ (UPF0354 family)</fullName>
    </submittedName>
</protein>
<gene>
    <name evidence="1" type="ORF">J2Z37_000534</name>
</gene>
<name>A0ABS4GKB5_9BACL</name>